<dbReference type="PATRIC" id="fig|1227271.3.peg.2036"/>
<name>A0A0E2LML7_PORGN</name>
<accession>A0A0E2LML7</accession>
<proteinExistence type="predicted"/>
<organism evidence="1 2">
    <name type="scientific">Porphyromonas gingivalis F0570</name>
    <dbReference type="NCBI Taxonomy" id="1227271"/>
    <lineage>
        <taxon>Bacteria</taxon>
        <taxon>Pseudomonadati</taxon>
        <taxon>Bacteroidota</taxon>
        <taxon>Bacteroidia</taxon>
        <taxon>Bacteroidales</taxon>
        <taxon>Porphyromonadaceae</taxon>
        <taxon>Porphyromonas</taxon>
    </lineage>
</organism>
<dbReference type="AlphaFoldDB" id="A0A0E2LML7"/>
<comment type="caution">
    <text evidence="1">The sequence shown here is derived from an EMBL/GenBank/DDBJ whole genome shotgun (WGS) entry which is preliminary data.</text>
</comment>
<dbReference type="Proteomes" id="UP000016630">
    <property type="component" value="Unassembled WGS sequence"/>
</dbReference>
<reference evidence="1 2" key="1">
    <citation type="submission" date="2013-06" db="EMBL/GenBank/DDBJ databases">
        <authorList>
            <person name="Weinstock G."/>
            <person name="Sodergren E."/>
            <person name="Lobos E.A."/>
            <person name="Fulton L."/>
            <person name="Fulton R."/>
            <person name="Courtney L."/>
            <person name="Fronick C."/>
            <person name="O'Laughlin M."/>
            <person name="Godfrey J."/>
            <person name="Wilson R.M."/>
            <person name="Miner T."/>
            <person name="Farmer C."/>
            <person name="Delehaunty K."/>
            <person name="Cordes M."/>
            <person name="Minx P."/>
            <person name="Tomlinson C."/>
            <person name="Chen J."/>
            <person name="Wollam A."/>
            <person name="Pepin K.H."/>
            <person name="Bhonagiri V."/>
            <person name="Zhang X."/>
            <person name="Warren W."/>
            <person name="Mitreva M."/>
            <person name="Mardis E.R."/>
            <person name="Wilson R.K."/>
        </authorList>
    </citation>
    <scope>NUCLEOTIDE SEQUENCE [LARGE SCALE GENOMIC DNA]</scope>
    <source>
        <strain evidence="1 2">F0570</strain>
    </source>
</reference>
<evidence type="ECO:0000313" key="2">
    <source>
        <dbReference type="Proteomes" id="UP000016630"/>
    </source>
</evidence>
<dbReference type="HOGENOM" id="CLU_1446350_0_0_10"/>
<dbReference type="EMBL" id="AWUW01000157">
    <property type="protein sequence ID" value="ERJ63663.1"/>
    <property type="molecule type" value="Genomic_DNA"/>
</dbReference>
<gene>
    <name evidence="1" type="ORF">HMPREF1555_02320</name>
</gene>
<evidence type="ECO:0000313" key="1">
    <source>
        <dbReference type="EMBL" id="ERJ63663.1"/>
    </source>
</evidence>
<dbReference type="RefSeq" id="WP_021664956.1">
    <property type="nucleotide sequence ID" value="NZ_KI259111.1"/>
</dbReference>
<sequence length="183" mass="20763">MFREILLYFAKFSSRDGVLRNFSTGRSTIGGYAELRDQLEAIDYLEVVPEFIFSPHLDKVRSRVSGILSVPYLFVDYGEITHEAAVPGQYRDEASLAVTVAFPLKDASADPMEQLLIMDDCLRRLVDIRNRILAIRCPSDPYYKGLARAHQLVPFEAPELFSVGWTMTFSRDGFDSLSAKPMR</sequence>
<protein>
    <submittedName>
        <fullName evidence="1">Uncharacterized protein</fullName>
    </submittedName>
</protein>